<evidence type="ECO:0000313" key="4">
    <source>
        <dbReference type="EMBL" id="MCK0209819.1"/>
    </source>
</evidence>
<dbReference type="SUPFAM" id="SSF52266">
    <property type="entry name" value="SGNH hydrolase"/>
    <property type="match status" value="1"/>
</dbReference>
<keyword evidence="5" id="KW-1185">Reference proteome</keyword>
<feature type="transmembrane region" description="Helical" evidence="1">
    <location>
        <begin position="247"/>
        <end position="265"/>
    </location>
</feature>
<accession>A0ABT0DRB8</accession>
<proteinExistence type="predicted"/>
<protein>
    <submittedName>
        <fullName evidence="4">Acyltransferase</fullName>
    </submittedName>
</protein>
<gene>
    <name evidence="4" type="ORF">MWN33_17440</name>
</gene>
<evidence type="ECO:0000259" key="3">
    <source>
        <dbReference type="Pfam" id="PF19040"/>
    </source>
</evidence>
<keyword evidence="1" id="KW-1133">Transmembrane helix</keyword>
<feature type="transmembrane region" description="Helical" evidence="1">
    <location>
        <begin position="191"/>
        <end position="210"/>
    </location>
</feature>
<feature type="transmembrane region" description="Helical" evidence="1">
    <location>
        <begin position="165"/>
        <end position="185"/>
    </location>
</feature>
<feature type="transmembrane region" description="Helical" evidence="1">
    <location>
        <begin position="277"/>
        <end position="298"/>
    </location>
</feature>
<dbReference type="PANTHER" id="PTHR23028">
    <property type="entry name" value="ACETYLTRANSFERASE"/>
    <property type="match status" value="1"/>
</dbReference>
<dbReference type="EMBL" id="JALKCG010000009">
    <property type="protein sequence ID" value="MCK0209819.1"/>
    <property type="molecule type" value="Genomic_DNA"/>
</dbReference>
<feature type="transmembrane region" description="Helical" evidence="1">
    <location>
        <begin position="76"/>
        <end position="96"/>
    </location>
</feature>
<reference evidence="5" key="1">
    <citation type="submission" date="2023-07" db="EMBL/GenBank/DDBJ databases">
        <title>Ancylobacter moscoviensis sp. nov., facultatively methylotrophic bacteria from activated sludge and the reclassification of Starkeya novella (Starkey 1934) Kelly et al. 2000 as Ancylobacter novellus comb. nov., Starkeya koreensis Im et al. 2006 as Ancylobacter koreensis comb.nov., Angulomicrobium tetraedrale Vasil'eva et al. 1986 as Ancylobacter tetraedralis comb. nov., Angulomicrobium amanitiforme Fritz et al. 2004 as Ancylobacter amanitiformis comb. nov. and Methylorhabdus multivorans Doronina et al. 1996 as Ancylobacter multivorans comb. nov. and emended description of the genus Ancylobacter.</title>
        <authorList>
            <person name="Doronina N."/>
            <person name="Chemodurova A."/>
            <person name="Grouzdev D."/>
            <person name="Koziaeva V."/>
            <person name="Shi W."/>
            <person name="Wu L."/>
            <person name="Kaparullina E."/>
        </authorList>
    </citation>
    <scope>NUCLEOTIDE SEQUENCE [LARGE SCALE GENOMIC DNA]</scope>
    <source>
        <strain evidence="5">Jip08</strain>
    </source>
</reference>
<dbReference type="GO" id="GO:0016746">
    <property type="term" value="F:acyltransferase activity"/>
    <property type="evidence" value="ECO:0007669"/>
    <property type="project" value="UniProtKB-KW"/>
</dbReference>
<comment type="caution">
    <text evidence="4">The sequence shown here is derived from an EMBL/GenBank/DDBJ whole genome shotgun (WGS) entry which is preliminary data.</text>
</comment>
<organism evidence="4 5">
    <name type="scientific">Ancylobacter koreensis</name>
    <dbReference type="NCBI Taxonomy" id="266121"/>
    <lineage>
        <taxon>Bacteria</taxon>
        <taxon>Pseudomonadati</taxon>
        <taxon>Pseudomonadota</taxon>
        <taxon>Alphaproteobacteria</taxon>
        <taxon>Hyphomicrobiales</taxon>
        <taxon>Xanthobacteraceae</taxon>
        <taxon>Ancylobacter</taxon>
    </lineage>
</organism>
<sequence length="639" mass="69504">MHHHLRYRAHIDGLRAIAVLGVVLFHFGAGWLPGGFIGVDVFFVISGYLISKSIYADAAEGSFSILAFYERRIRRIVPAFVAVTALTSLCAFLFFFPNQLMLYARSLIWAVLAFGNVYFYLRTDYFGPGAEDAPLLHYWSLGVEEQFYFLFPALILACRRFFPRALPQVVIGLLLASLLACELIRPHNPAAAFYLLPFRAFELLIGAALALPGMRFPQDGRIGGAAVAGGAGLILAGMALITEHMAFPGLLALVPCLGAALAIWGGESAASLPARGLGARPLVFFGAISYSLYLVHWPLVVFARPLLADLPAPAFLIGGVAASTLLGWLSWRFVEQPVRRNRAAFTRGRLLAGTVAAGALLIAFGTVTSSLRGFPGRLGPEIERVLAFERSPLREIVRNGLCFTDDHQPRAVFPPECLPEQRPSVVLWGSSHIAQFVGAVKAEAERRGYAVGQMTGASCLPLIEFRNTPMCDGLNRFAFDWLLAHPPSVLVIGGDAIIATEPLKTLARDLARLHALGTRVIVLGPVPRYRRPPPQVLAERLYRRNPSVLADENLEPVTRESDRLMAEFFAGNPDVEYVSVLDAMCPEGNCPMMVDGEPTGFDHTHFTHRGVAYYGGRLAGIVFGDTPARPATGTAPMSP</sequence>
<keyword evidence="1" id="KW-0472">Membrane</keyword>
<dbReference type="InterPro" id="IPR043968">
    <property type="entry name" value="SGNH"/>
</dbReference>
<evidence type="ECO:0000313" key="5">
    <source>
        <dbReference type="Proteomes" id="UP001202867"/>
    </source>
</evidence>
<feature type="domain" description="Acyltransferase 3" evidence="2">
    <location>
        <begin position="11"/>
        <end position="331"/>
    </location>
</feature>
<dbReference type="InterPro" id="IPR002656">
    <property type="entry name" value="Acyl_transf_3_dom"/>
</dbReference>
<evidence type="ECO:0000259" key="2">
    <source>
        <dbReference type="Pfam" id="PF01757"/>
    </source>
</evidence>
<keyword evidence="4" id="KW-0808">Transferase</keyword>
<evidence type="ECO:0000256" key="1">
    <source>
        <dbReference type="SAM" id="Phobius"/>
    </source>
</evidence>
<name>A0ABT0DRB8_9HYPH</name>
<dbReference type="PANTHER" id="PTHR23028:SF53">
    <property type="entry name" value="ACYL_TRANSF_3 DOMAIN-CONTAINING PROTEIN"/>
    <property type="match status" value="1"/>
</dbReference>
<feature type="domain" description="SGNH" evidence="3">
    <location>
        <begin position="402"/>
        <end position="618"/>
    </location>
</feature>
<dbReference type="InterPro" id="IPR050879">
    <property type="entry name" value="Acyltransferase_3"/>
</dbReference>
<feature type="transmembrane region" description="Helical" evidence="1">
    <location>
        <begin position="350"/>
        <end position="371"/>
    </location>
</feature>
<dbReference type="Pfam" id="PF19040">
    <property type="entry name" value="SGNH"/>
    <property type="match status" value="1"/>
</dbReference>
<dbReference type="RefSeq" id="WP_247202327.1">
    <property type="nucleotide sequence ID" value="NZ_JALKCG010000009.1"/>
</dbReference>
<feature type="transmembrane region" description="Helical" evidence="1">
    <location>
        <begin position="12"/>
        <end position="29"/>
    </location>
</feature>
<keyword evidence="1" id="KW-0812">Transmembrane</keyword>
<dbReference type="Pfam" id="PF01757">
    <property type="entry name" value="Acyl_transf_3"/>
    <property type="match status" value="1"/>
</dbReference>
<dbReference type="Proteomes" id="UP001202867">
    <property type="component" value="Unassembled WGS sequence"/>
</dbReference>
<feature type="transmembrane region" description="Helical" evidence="1">
    <location>
        <begin position="222"/>
        <end position="241"/>
    </location>
</feature>
<feature type="transmembrane region" description="Helical" evidence="1">
    <location>
        <begin position="310"/>
        <end position="329"/>
    </location>
</feature>
<feature type="transmembrane region" description="Helical" evidence="1">
    <location>
        <begin position="102"/>
        <end position="121"/>
    </location>
</feature>
<keyword evidence="4" id="KW-0012">Acyltransferase</keyword>